<feature type="compositionally biased region" description="Low complexity" evidence="1">
    <location>
        <begin position="185"/>
        <end position="194"/>
    </location>
</feature>
<feature type="region of interest" description="Disordered" evidence="1">
    <location>
        <begin position="57"/>
        <end position="202"/>
    </location>
</feature>
<evidence type="ECO:0000256" key="2">
    <source>
        <dbReference type="SAM" id="SignalP"/>
    </source>
</evidence>
<feature type="compositionally biased region" description="Polar residues" evidence="1">
    <location>
        <begin position="69"/>
        <end position="82"/>
    </location>
</feature>
<comment type="caution">
    <text evidence="3">The sequence shown here is derived from an EMBL/GenBank/DDBJ whole genome shotgun (WGS) entry which is preliminary data.</text>
</comment>
<sequence length="202" mass="20090">MTRLSFLAVCLNLALLVSAAPVKRSDGDDMATAQVAADSLQSAAKMMQQMSETYGASTDENADVGNNMPVPNTHVTFPSSSGKAHAAMHPATPEPEEEEDPEAAAPSAASTKANEEADAATPSSPNGILMPSAAAAASVPSASASVSAERLNSDMKSKPAAEPSADDEAAAAPAAAPSHQAKNDPLSGLPLVGGLLSGGGLL</sequence>
<feature type="chain" id="PRO_5015412547" evidence="2">
    <location>
        <begin position="20"/>
        <end position="202"/>
    </location>
</feature>
<reference evidence="3 4" key="1">
    <citation type="journal article" date="2018" name="Proc. Natl. Acad. Sci. U.S.A.">
        <title>Linking secondary metabolites to gene clusters through genome sequencing of six diverse Aspergillus species.</title>
        <authorList>
            <person name="Kaerboelling I."/>
            <person name="Vesth T.C."/>
            <person name="Frisvad J.C."/>
            <person name="Nybo J.L."/>
            <person name="Theobald S."/>
            <person name="Kuo A."/>
            <person name="Bowyer P."/>
            <person name="Matsuda Y."/>
            <person name="Mondo S."/>
            <person name="Lyhne E.K."/>
            <person name="Kogle M.E."/>
            <person name="Clum A."/>
            <person name="Lipzen A."/>
            <person name="Salamov A."/>
            <person name="Ngan C.Y."/>
            <person name="Daum C."/>
            <person name="Chiniquy J."/>
            <person name="Barry K."/>
            <person name="LaButti K."/>
            <person name="Haridas S."/>
            <person name="Simmons B.A."/>
            <person name="Magnuson J.K."/>
            <person name="Mortensen U.H."/>
            <person name="Larsen T.O."/>
            <person name="Grigoriev I.V."/>
            <person name="Baker S.E."/>
            <person name="Andersen M.R."/>
        </authorList>
    </citation>
    <scope>NUCLEOTIDE SEQUENCE [LARGE SCALE GENOMIC DNA]</scope>
    <source>
        <strain evidence="3 4">IBT 24754</strain>
    </source>
</reference>
<dbReference type="VEuPathDB" id="FungiDB:P175DRAFT_0526835"/>
<name>A0A2T5LM79_9EURO</name>
<evidence type="ECO:0000313" key="4">
    <source>
        <dbReference type="Proteomes" id="UP000244073"/>
    </source>
</evidence>
<accession>A0A2T5LM79</accession>
<dbReference type="AlphaFoldDB" id="A0A2T5LM79"/>
<dbReference type="OrthoDB" id="4508164at2759"/>
<dbReference type="GeneID" id="63816369"/>
<evidence type="ECO:0000256" key="1">
    <source>
        <dbReference type="SAM" id="MobiDB-lite"/>
    </source>
</evidence>
<feature type="compositionally biased region" description="Low complexity" evidence="1">
    <location>
        <begin position="103"/>
        <end position="112"/>
    </location>
</feature>
<protein>
    <submittedName>
        <fullName evidence="3">Uncharacterized protein</fullName>
    </submittedName>
</protein>
<evidence type="ECO:0000313" key="3">
    <source>
        <dbReference type="EMBL" id="PTU17385.1"/>
    </source>
</evidence>
<gene>
    <name evidence="3" type="ORF">P175DRAFT_0526835</name>
</gene>
<dbReference type="RefSeq" id="XP_040748777.1">
    <property type="nucleotide sequence ID" value="XM_040899487.1"/>
</dbReference>
<organism evidence="3 4">
    <name type="scientific">Aspergillus ochraceoroseus IBT 24754</name>
    <dbReference type="NCBI Taxonomy" id="1392256"/>
    <lineage>
        <taxon>Eukaryota</taxon>
        <taxon>Fungi</taxon>
        <taxon>Dikarya</taxon>
        <taxon>Ascomycota</taxon>
        <taxon>Pezizomycotina</taxon>
        <taxon>Eurotiomycetes</taxon>
        <taxon>Eurotiomycetidae</taxon>
        <taxon>Eurotiales</taxon>
        <taxon>Aspergillaceae</taxon>
        <taxon>Aspergillus</taxon>
        <taxon>Aspergillus subgen. Nidulantes</taxon>
    </lineage>
</organism>
<dbReference type="Proteomes" id="UP000244073">
    <property type="component" value="Unassembled WGS sequence"/>
</dbReference>
<proteinExistence type="predicted"/>
<feature type="compositionally biased region" description="Low complexity" evidence="1">
    <location>
        <begin position="131"/>
        <end position="148"/>
    </location>
</feature>
<dbReference type="EMBL" id="MSFN02000011">
    <property type="protein sequence ID" value="PTU17385.1"/>
    <property type="molecule type" value="Genomic_DNA"/>
</dbReference>
<feature type="signal peptide" evidence="2">
    <location>
        <begin position="1"/>
        <end position="19"/>
    </location>
</feature>
<keyword evidence="2" id="KW-0732">Signal</keyword>